<comment type="caution">
    <text evidence="1">The sequence shown here is derived from an EMBL/GenBank/DDBJ whole genome shotgun (WGS) entry which is preliminary data.</text>
</comment>
<name>A0A2P4Q580_RHIID</name>
<sequence length="202" mass="23538">MELGIYDNNLTADSVIALRIAFKFFIDGGSYEMDFNGFRQNIYGLFNVNDTIKSLAKFEYIMNLNHVIQSIRFFRNHIWNPSNFFDSIVNRTEKVLKDNEKSLTYEAIVFKNAASAEFGDLFVRYRKLYISRGIFGTALKDSLRDLKLKRPFHSPKDFKDRVAFKDRVSFDNDDGINAGSRMHAPFQKRKVLQTRVAFQTIT</sequence>
<dbReference type="VEuPathDB" id="FungiDB:RhiirFUN_011545"/>
<organism evidence="1 2">
    <name type="scientific">Rhizophagus irregularis (strain DAOM 181602 / DAOM 197198 / MUCL 43194)</name>
    <name type="common">Arbuscular mycorrhizal fungus</name>
    <name type="synonym">Glomus intraradices</name>
    <dbReference type="NCBI Taxonomy" id="747089"/>
    <lineage>
        <taxon>Eukaryota</taxon>
        <taxon>Fungi</taxon>
        <taxon>Fungi incertae sedis</taxon>
        <taxon>Mucoromycota</taxon>
        <taxon>Glomeromycotina</taxon>
        <taxon>Glomeromycetes</taxon>
        <taxon>Glomerales</taxon>
        <taxon>Glomeraceae</taxon>
        <taxon>Rhizophagus</taxon>
    </lineage>
</organism>
<dbReference type="Proteomes" id="UP000018888">
    <property type="component" value="Unassembled WGS sequence"/>
</dbReference>
<reference evidence="1 2" key="2">
    <citation type="journal article" date="2018" name="New Phytol.">
        <title>High intraspecific genome diversity in the model arbuscular mycorrhizal symbiont Rhizophagus irregularis.</title>
        <authorList>
            <person name="Chen E.C.H."/>
            <person name="Morin E."/>
            <person name="Beaudet D."/>
            <person name="Noel J."/>
            <person name="Yildirir G."/>
            <person name="Ndikumana S."/>
            <person name="Charron P."/>
            <person name="St-Onge C."/>
            <person name="Giorgi J."/>
            <person name="Kruger M."/>
            <person name="Marton T."/>
            <person name="Ropars J."/>
            <person name="Grigoriev I.V."/>
            <person name="Hainaut M."/>
            <person name="Henrissat B."/>
            <person name="Roux C."/>
            <person name="Martin F."/>
            <person name="Corradi N."/>
        </authorList>
    </citation>
    <scope>NUCLEOTIDE SEQUENCE [LARGE SCALE GENOMIC DNA]</scope>
    <source>
        <strain evidence="1 2">DAOM 197198</strain>
    </source>
</reference>
<evidence type="ECO:0000313" key="1">
    <source>
        <dbReference type="EMBL" id="POG72800.1"/>
    </source>
</evidence>
<accession>A0A2P4Q580</accession>
<keyword evidence="2" id="KW-1185">Reference proteome</keyword>
<protein>
    <submittedName>
        <fullName evidence="1">Uncharacterized protein</fullName>
    </submittedName>
</protein>
<dbReference type="AlphaFoldDB" id="A0A2P4Q580"/>
<evidence type="ECO:0000313" key="2">
    <source>
        <dbReference type="Proteomes" id="UP000018888"/>
    </source>
</evidence>
<reference evidence="1 2" key="1">
    <citation type="journal article" date="2013" name="Proc. Natl. Acad. Sci. U.S.A.">
        <title>Genome of an arbuscular mycorrhizal fungus provides insight into the oldest plant symbiosis.</title>
        <authorList>
            <person name="Tisserant E."/>
            <person name="Malbreil M."/>
            <person name="Kuo A."/>
            <person name="Kohler A."/>
            <person name="Symeonidi A."/>
            <person name="Balestrini R."/>
            <person name="Charron P."/>
            <person name="Duensing N."/>
            <person name="Frei Dit Frey N."/>
            <person name="Gianinazzi-Pearson V."/>
            <person name="Gilbert L.B."/>
            <person name="Handa Y."/>
            <person name="Herr J.R."/>
            <person name="Hijri M."/>
            <person name="Koul R."/>
            <person name="Kawaguchi M."/>
            <person name="Krajinski F."/>
            <person name="Lammers P.J."/>
            <person name="Masclaux F.G."/>
            <person name="Murat C."/>
            <person name="Morin E."/>
            <person name="Ndikumana S."/>
            <person name="Pagni M."/>
            <person name="Petitpierre D."/>
            <person name="Requena N."/>
            <person name="Rosikiewicz P."/>
            <person name="Riley R."/>
            <person name="Saito K."/>
            <person name="San Clemente H."/>
            <person name="Shapiro H."/>
            <person name="van Tuinen D."/>
            <person name="Becard G."/>
            <person name="Bonfante P."/>
            <person name="Paszkowski U."/>
            <person name="Shachar-Hill Y.Y."/>
            <person name="Tuskan G.A."/>
            <person name="Young P.W."/>
            <person name="Sanders I.R."/>
            <person name="Henrissat B."/>
            <person name="Rensing S.A."/>
            <person name="Grigoriev I.V."/>
            <person name="Corradi N."/>
            <person name="Roux C."/>
            <person name="Martin F."/>
        </authorList>
    </citation>
    <scope>NUCLEOTIDE SEQUENCE [LARGE SCALE GENOMIC DNA]</scope>
    <source>
        <strain evidence="1 2">DAOM 197198</strain>
    </source>
</reference>
<dbReference type="EMBL" id="AUPC02000091">
    <property type="protein sequence ID" value="POG72800.1"/>
    <property type="molecule type" value="Genomic_DNA"/>
</dbReference>
<proteinExistence type="predicted"/>
<gene>
    <name evidence="1" type="ORF">GLOIN_2v1477424</name>
</gene>